<keyword evidence="6" id="KW-1185">Reference proteome</keyword>
<dbReference type="Gene3D" id="3.40.50.12780">
    <property type="entry name" value="N-terminal domain of ligase-like"/>
    <property type="match status" value="1"/>
</dbReference>
<dbReference type="InterPro" id="IPR042099">
    <property type="entry name" value="ANL_N_sf"/>
</dbReference>
<evidence type="ECO:0000256" key="1">
    <source>
        <dbReference type="ARBA" id="ARBA00006432"/>
    </source>
</evidence>
<dbReference type="InterPro" id="IPR020845">
    <property type="entry name" value="AMP-binding_CS"/>
</dbReference>
<evidence type="ECO:0000313" key="5">
    <source>
        <dbReference type="EMBL" id="CEJ90162.1"/>
    </source>
</evidence>
<comment type="similarity">
    <text evidence="1">Belongs to the ATP-dependent AMP-binding enzyme family.</text>
</comment>
<keyword evidence="2" id="KW-0436">Ligase</keyword>
<evidence type="ECO:0000259" key="3">
    <source>
        <dbReference type="Pfam" id="PF00501"/>
    </source>
</evidence>
<dbReference type="CDD" id="cd05911">
    <property type="entry name" value="Firefly_Luc_like"/>
    <property type="match status" value="1"/>
</dbReference>
<dbReference type="Pfam" id="PF00501">
    <property type="entry name" value="AMP-binding"/>
    <property type="match status" value="1"/>
</dbReference>
<dbReference type="Gene3D" id="3.30.300.30">
    <property type="match status" value="1"/>
</dbReference>
<sequence length="544" mass="59504">MPIKSLFEDIPIPDSDLWSFVFDRPREFPDSHTIFVDADTARSYSFGQVKQGSIQFGKGLKHLFGWKKGDVLGVFSPNNIDVPVVNFGCIWAGGIPSTANPTYTATELAHQMKDAGAKAIITQKAFLPVALEAAAKVGIPKDRVLLLGDARDPSGTHRHWTDITAASAWIQPSKTKVGPKDICFIVYSSGTTGLPKGVPLTHGNLLAGCAQFMKLEGKSMYWEVDGELGVLPFFHIYGLAIVVNAALVAGIRCVVVSKFDIEQACRLIQDHRLTFVYVPPPIVLALGKHPVIDKYDLSSLRFINSAAAPVSQDLVDLVWERIHVGVKQGWGLSETSPTVTIQAIDEWKRFGGSVGKLIPNMQAKIVDPDGKELPTGEAGEILLRGPNVFNGYWKKPELDKETFTDGWYRTGDVGYVNATGHFYITDRIKELIKYKGFQVAPAELEGIIIGREDVADVCVVGVYSEADATELPRAYIVLAAGQTASDDKAKEISEWLAGRVAPPKKLRGGVRFVKEIPKSAAGKILRRILRDEANKENKALKAKL</sequence>
<dbReference type="Proteomes" id="UP000039046">
    <property type="component" value="Unassembled WGS sequence"/>
</dbReference>
<protein>
    <recommendedName>
        <fullName evidence="7">4-coumarate-CoA ligase 2</fullName>
    </recommendedName>
</protein>
<feature type="domain" description="AMP-dependent synthetase/ligase" evidence="3">
    <location>
        <begin position="24"/>
        <end position="393"/>
    </location>
</feature>
<evidence type="ECO:0000256" key="2">
    <source>
        <dbReference type="ARBA" id="ARBA00022598"/>
    </source>
</evidence>
<dbReference type="HOGENOM" id="CLU_000022_59_2_1"/>
<dbReference type="SUPFAM" id="SSF56801">
    <property type="entry name" value="Acetyl-CoA synthetase-like"/>
    <property type="match status" value="1"/>
</dbReference>
<dbReference type="InterPro" id="IPR000873">
    <property type="entry name" value="AMP-dep_synth/lig_dom"/>
</dbReference>
<evidence type="ECO:0008006" key="7">
    <source>
        <dbReference type="Google" id="ProtNLM"/>
    </source>
</evidence>
<feature type="domain" description="AMP-binding enzyme C-terminal" evidence="4">
    <location>
        <begin position="443"/>
        <end position="523"/>
    </location>
</feature>
<dbReference type="InterPro" id="IPR045851">
    <property type="entry name" value="AMP-bd_C_sf"/>
</dbReference>
<accession>A0A0A1TK43</accession>
<dbReference type="AlphaFoldDB" id="A0A0A1TK43"/>
<name>A0A0A1TK43_9HYPO</name>
<dbReference type="EMBL" id="CDHN01000003">
    <property type="protein sequence ID" value="CEJ90162.1"/>
    <property type="molecule type" value="Genomic_DNA"/>
</dbReference>
<evidence type="ECO:0000313" key="6">
    <source>
        <dbReference type="Proteomes" id="UP000039046"/>
    </source>
</evidence>
<dbReference type="Pfam" id="PF13193">
    <property type="entry name" value="AMP-binding_C"/>
    <property type="match status" value="1"/>
</dbReference>
<evidence type="ECO:0000259" key="4">
    <source>
        <dbReference type="Pfam" id="PF13193"/>
    </source>
</evidence>
<dbReference type="PANTHER" id="PTHR24096">
    <property type="entry name" value="LONG-CHAIN-FATTY-ACID--COA LIGASE"/>
    <property type="match status" value="1"/>
</dbReference>
<dbReference type="PROSITE" id="PS00455">
    <property type="entry name" value="AMP_BINDING"/>
    <property type="match status" value="1"/>
</dbReference>
<dbReference type="PANTHER" id="PTHR24096:SF149">
    <property type="entry name" value="AMP-BINDING DOMAIN-CONTAINING PROTEIN-RELATED"/>
    <property type="match status" value="1"/>
</dbReference>
<dbReference type="GO" id="GO:0016405">
    <property type="term" value="F:CoA-ligase activity"/>
    <property type="evidence" value="ECO:0007669"/>
    <property type="project" value="TreeGrafter"/>
</dbReference>
<dbReference type="STRING" id="1531966.A0A0A1TK43"/>
<dbReference type="InterPro" id="IPR025110">
    <property type="entry name" value="AMP-bd_C"/>
</dbReference>
<organism evidence="5 6">
    <name type="scientific">[Torrubiella] hemipterigena</name>
    <dbReference type="NCBI Taxonomy" id="1531966"/>
    <lineage>
        <taxon>Eukaryota</taxon>
        <taxon>Fungi</taxon>
        <taxon>Dikarya</taxon>
        <taxon>Ascomycota</taxon>
        <taxon>Pezizomycotina</taxon>
        <taxon>Sordariomycetes</taxon>
        <taxon>Hypocreomycetidae</taxon>
        <taxon>Hypocreales</taxon>
        <taxon>Clavicipitaceae</taxon>
        <taxon>Clavicipitaceae incertae sedis</taxon>
        <taxon>'Torrubiella' clade</taxon>
    </lineage>
</organism>
<reference evidence="5 6" key="1">
    <citation type="journal article" date="2015" name="Genome Announc.">
        <title>Draft Genome Sequence and Gene Annotation of the Entomopathogenic Fungus Verticillium hemipterigenum.</title>
        <authorList>
            <person name="Horn F."/>
            <person name="Habel A."/>
            <person name="Scharf D.H."/>
            <person name="Dworschak J."/>
            <person name="Brakhage A.A."/>
            <person name="Guthke R."/>
            <person name="Hertweck C."/>
            <person name="Linde J."/>
        </authorList>
    </citation>
    <scope>NUCLEOTIDE SEQUENCE [LARGE SCALE GENOMIC DNA]</scope>
</reference>
<proteinExistence type="inferred from homology"/>
<dbReference type="OrthoDB" id="6509636at2759"/>
<gene>
    <name evidence="5" type="ORF">VHEMI05963</name>
</gene>